<dbReference type="InterPro" id="IPR005653">
    <property type="entry name" value="OstA-like_N"/>
</dbReference>
<dbReference type="Gene3D" id="2.60.450.10">
    <property type="entry name" value="Lipopolysaccharide (LPS) transport protein A like domain"/>
    <property type="match status" value="1"/>
</dbReference>
<dbReference type="PANTHER" id="PTHR36504:SF1">
    <property type="entry name" value="LIPOPOLYSACCHARIDE EXPORT SYSTEM PROTEIN LPTA"/>
    <property type="match status" value="1"/>
</dbReference>
<dbReference type="InterPro" id="IPR014340">
    <property type="entry name" value="LptA"/>
</dbReference>
<feature type="chain" id="PRO_5046279778" evidence="4">
    <location>
        <begin position="24"/>
        <end position="185"/>
    </location>
</feature>
<keyword evidence="7" id="KW-1185">Reference proteome</keyword>
<feature type="domain" description="Organic solvent tolerance-like N-terminal" evidence="5">
    <location>
        <begin position="51"/>
        <end position="161"/>
    </location>
</feature>
<evidence type="ECO:0000256" key="3">
    <source>
        <dbReference type="ARBA" id="ARBA00022764"/>
    </source>
</evidence>
<dbReference type="Proteomes" id="UP001595478">
    <property type="component" value="Unassembled WGS sequence"/>
</dbReference>
<reference evidence="7" key="1">
    <citation type="journal article" date="2019" name="Int. J. Syst. Evol. Microbiol.">
        <title>The Global Catalogue of Microorganisms (GCM) 10K type strain sequencing project: providing services to taxonomists for standard genome sequencing and annotation.</title>
        <authorList>
            <consortium name="The Broad Institute Genomics Platform"/>
            <consortium name="The Broad Institute Genome Sequencing Center for Infectious Disease"/>
            <person name="Wu L."/>
            <person name="Ma J."/>
        </authorList>
    </citation>
    <scope>NUCLEOTIDE SEQUENCE [LARGE SCALE GENOMIC DNA]</scope>
    <source>
        <strain evidence="7">KCTC 52473</strain>
    </source>
</reference>
<keyword evidence="1" id="KW-0813">Transport</keyword>
<evidence type="ECO:0000256" key="4">
    <source>
        <dbReference type="SAM" id="SignalP"/>
    </source>
</evidence>
<keyword evidence="3" id="KW-0574">Periplasm</keyword>
<sequence length="185" mass="20397">MIKLVNKLHHAVMATLLSTIVCAGHAQASESTWQNVASTANMLTDFQEDINIDSRNHEQDGILKEAVYVDNVVVKQGSLLINADRLAFDAHNGKRNGKIIITGSPARYQQRLENGSLVKAQASTIIYQAQHRIISLSGDAKIRQHNSLVSADEIIYEMQNELIRASSYQDSNNLVETVVGADDLK</sequence>
<evidence type="ECO:0000313" key="6">
    <source>
        <dbReference type="EMBL" id="MFC3120125.1"/>
    </source>
</evidence>
<dbReference type="NCBIfam" id="TIGR03002">
    <property type="entry name" value="outer_YhbN_LptA"/>
    <property type="match status" value="1"/>
</dbReference>
<evidence type="ECO:0000259" key="5">
    <source>
        <dbReference type="Pfam" id="PF03968"/>
    </source>
</evidence>
<comment type="caution">
    <text evidence="6">The sequence shown here is derived from an EMBL/GenBank/DDBJ whole genome shotgun (WGS) entry which is preliminary data.</text>
</comment>
<evidence type="ECO:0000313" key="7">
    <source>
        <dbReference type="Proteomes" id="UP001595478"/>
    </source>
</evidence>
<dbReference type="Pfam" id="PF03968">
    <property type="entry name" value="LptD_N"/>
    <property type="match status" value="1"/>
</dbReference>
<dbReference type="RefSeq" id="WP_376918268.1">
    <property type="nucleotide sequence ID" value="NZ_JBHRSW010000004.1"/>
</dbReference>
<dbReference type="InterPro" id="IPR052037">
    <property type="entry name" value="LPS_export_LptA"/>
</dbReference>
<gene>
    <name evidence="6" type="primary">lptA</name>
    <name evidence="6" type="ORF">ACFOHL_00655</name>
</gene>
<proteinExistence type="predicted"/>
<dbReference type="EMBL" id="JBHRSW010000004">
    <property type="protein sequence ID" value="MFC3120125.1"/>
    <property type="molecule type" value="Genomic_DNA"/>
</dbReference>
<evidence type="ECO:0000256" key="1">
    <source>
        <dbReference type="ARBA" id="ARBA00022448"/>
    </source>
</evidence>
<dbReference type="PANTHER" id="PTHR36504">
    <property type="entry name" value="LIPOPOLYSACCHARIDE EXPORT SYSTEM PROTEIN LPTA"/>
    <property type="match status" value="1"/>
</dbReference>
<feature type="signal peptide" evidence="4">
    <location>
        <begin position="1"/>
        <end position="23"/>
    </location>
</feature>
<name>A0ABV7FLV9_9ALTE</name>
<protein>
    <submittedName>
        <fullName evidence="6">Lipopolysaccharide transport periplasmic protein LptA</fullName>
    </submittedName>
</protein>
<accession>A0ABV7FLV9</accession>
<keyword evidence="2 4" id="KW-0732">Signal</keyword>
<evidence type="ECO:0000256" key="2">
    <source>
        <dbReference type="ARBA" id="ARBA00022729"/>
    </source>
</evidence>
<organism evidence="6 7">
    <name type="scientific">Agaribacter flavus</name>
    <dbReference type="NCBI Taxonomy" id="1902781"/>
    <lineage>
        <taxon>Bacteria</taxon>
        <taxon>Pseudomonadati</taxon>
        <taxon>Pseudomonadota</taxon>
        <taxon>Gammaproteobacteria</taxon>
        <taxon>Alteromonadales</taxon>
        <taxon>Alteromonadaceae</taxon>
        <taxon>Agaribacter</taxon>
    </lineage>
</organism>